<organism evidence="1 2">
    <name type="scientific">Metapseudomonas otitidis</name>
    <dbReference type="NCBI Taxonomy" id="319939"/>
    <lineage>
        <taxon>Bacteria</taxon>
        <taxon>Pseudomonadati</taxon>
        <taxon>Pseudomonadota</taxon>
        <taxon>Gammaproteobacteria</taxon>
        <taxon>Pseudomonadales</taxon>
        <taxon>Pseudomonadaceae</taxon>
        <taxon>Metapseudomonas</taxon>
    </lineage>
</organism>
<accession>A0A679GMZ2</accession>
<evidence type="ECO:0000313" key="1">
    <source>
        <dbReference type="EMBL" id="BCA28630.1"/>
    </source>
</evidence>
<sequence length="105" mass="11535">MLSCTLRRLDDLQDHLEPLRGADSALLRSNDFDTRLDELDAIRTDLARLPGVGHELARVSGALELLLGLLLVADTHKPDCANLHCLLSLLARGLTQAEETLEQVI</sequence>
<dbReference type="AlphaFoldDB" id="A0A679GMZ2"/>
<dbReference type="KEGG" id="poj:PtoMrB4_26070"/>
<dbReference type="RefSeq" id="WP_172433522.1">
    <property type="nucleotide sequence ID" value="NZ_AP022642.1"/>
</dbReference>
<dbReference type="GeneID" id="57397831"/>
<evidence type="ECO:0000313" key="2">
    <source>
        <dbReference type="Proteomes" id="UP000501237"/>
    </source>
</evidence>
<name>A0A679GMZ2_9GAMM</name>
<gene>
    <name evidence="1" type="ORF">PtoMrB4_26070</name>
</gene>
<reference evidence="1 2" key="1">
    <citation type="journal article" date="2020" name="Microbiol. Resour. Announc.">
        <title>Complete genome sequence of Pseudomonas otitidis strain MrB4, isolated from Lake Biwa in Japan.</title>
        <authorList>
            <person name="Miyazaki K."/>
            <person name="Hase E."/>
            <person name="Maruya T."/>
        </authorList>
    </citation>
    <scope>NUCLEOTIDE SEQUENCE [LARGE SCALE GENOMIC DNA]</scope>
    <source>
        <strain evidence="1 2">MrB4</strain>
    </source>
</reference>
<proteinExistence type="predicted"/>
<protein>
    <recommendedName>
        <fullName evidence="3">DUF1484 domain-containing protein</fullName>
    </recommendedName>
</protein>
<dbReference type="EMBL" id="AP022642">
    <property type="protein sequence ID" value="BCA28630.1"/>
    <property type="molecule type" value="Genomic_DNA"/>
</dbReference>
<evidence type="ECO:0008006" key="3">
    <source>
        <dbReference type="Google" id="ProtNLM"/>
    </source>
</evidence>
<dbReference type="Proteomes" id="UP000501237">
    <property type="component" value="Chromosome"/>
</dbReference>